<dbReference type="PROSITE" id="PS00028">
    <property type="entry name" value="ZINC_FINGER_C2H2_1"/>
    <property type="match status" value="1"/>
</dbReference>
<sequence length="319" mass="36288">MSSSVWKEVREEVLKEFPCSSKPLTVPEVIMIDDDDTNENQDPDFLKIISTASILPDKADVPDEIEINIVEDPNLHETIENSVTFISGDISNDEDDDVLIIDESNELPTPPASAAGSNSFVNAQETQKLPATLIKNQEPTPVKKKEKRKINLNDVDVDIDPSSIRTYAFEDLSPSKYPRYTTSAAKNKKYRRYNCLECHYTTSHFKSGMKQHLELHRPDSGAVNCESCGWLIDQYKISRHNATRHPNIPIRSDVIAPPSLHYKCDECDALLSNRGLLEEHEQIHKEGGGDICKMCGWMVKSLKHHNKLWHYCEDRKKDK</sequence>
<gene>
    <name evidence="3" type="ORF">ODALV1_LOCUS27084</name>
</gene>
<dbReference type="PROSITE" id="PS50157">
    <property type="entry name" value="ZINC_FINGER_C2H2_2"/>
    <property type="match status" value="1"/>
</dbReference>
<keyword evidence="1" id="KW-0479">Metal-binding</keyword>
<name>A0ABP1RWU7_9HEXA</name>
<protein>
    <recommendedName>
        <fullName evidence="2">C2H2-type domain-containing protein</fullName>
    </recommendedName>
</protein>
<keyword evidence="4" id="KW-1185">Reference proteome</keyword>
<dbReference type="SMART" id="SM00355">
    <property type="entry name" value="ZnF_C2H2"/>
    <property type="match status" value="3"/>
</dbReference>
<feature type="domain" description="C2H2-type" evidence="2">
    <location>
        <begin position="262"/>
        <end position="284"/>
    </location>
</feature>
<comment type="caution">
    <text evidence="3">The sequence shown here is derived from an EMBL/GenBank/DDBJ whole genome shotgun (WGS) entry which is preliminary data.</text>
</comment>
<reference evidence="3 4" key="1">
    <citation type="submission" date="2024-08" db="EMBL/GenBank/DDBJ databases">
        <authorList>
            <person name="Cucini C."/>
            <person name="Frati F."/>
        </authorList>
    </citation>
    <scope>NUCLEOTIDE SEQUENCE [LARGE SCALE GENOMIC DNA]</scope>
</reference>
<evidence type="ECO:0000259" key="2">
    <source>
        <dbReference type="PROSITE" id="PS50157"/>
    </source>
</evidence>
<accession>A0ABP1RWU7</accession>
<organism evidence="3 4">
    <name type="scientific">Orchesella dallaii</name>
    <dbReference type="NCBI Taxonomy" id="48710"/>
    <lineage>
        <taxon>Eukaryota</taxon>
        <taxon>Metazoa</taxon>
        <taxon>Ecdysozoa</taxon>
        <taxon>Arthropoda</taxon>
        <taxon>Hexapoda</taxon>
        <taxon>Collembola</taxon>
        <taxon>Entomobryomorpha</taxon>
        <taxon>Entomobryoidea</taxon>
        <taxon>Orchesellidae</taxon>
        <taxon>Orchesellinae</taxon>
        <taxon>Orchesella</taxon>
    </lineage>
</organism>
<dbReference type="EMBL" id="CAXLJM020000119">
    <property type="protein sequence ID" value="CAL8137789.1"/>
    <property type="molecule type" value="Genomic_DNA"/>
</dbReference>
<evidence type="ECO:0000313" key="4">
    <source>
        <dbReference type="Proteomes" id="UP001642540"/>
    </source>
</evidence>
<dbReference type="InterPro" id="IPR013087">
    <property type="entry name" value="Znf_C2H2_type"/>
</dbReference>
<evidence type="ECO:0000313" key="3">
    <source>
        <dbReference type="EMBL" id="CAL8137789.1"/>
    </source>
</evidence>
<keyword evidence="1" id="KW-0862">Zinc</keyword>
<evidence type="ECO:0000256" key="1">
    <source>
        <dbReference type="PROSITE-ProRule" id="PRU00042"/>
    </source>
</evidence>
<proteinExistence type="predicted"/>
<keyword evidence="1" id="KW-0863">Zinc-finger</keyword>
<dbReference type="Proteomes" id="UP001642540">
    <property type="component" value="Unassembled WGS sequence"/>
</dbReference>